<proteinExistence type="inferred from homology"/>
<dbReference type="InterPro" id="IPR001279">
    <property type="entry name" value="Metallo-B-lactamas"/>
</dbReference>
<sequence length="351" mass="40428">MAENLETRPDIGPEGSVIDDISEELMRPVFKNGCYYNEYDKKKISSLLNFLFHEPDRSDVPKNKEVLDKNLPILRPNFEKLKNPPESSVQAMWIGHASVLVQFDGITVLTDPIFSSRCGPFQWMGPKRYRDPPCAIKELPDVDVVVISHDHYDHLDHGSVLELHSRFGDSLRWYAPIGIGSWLKGCGVNNVVELSWWEEDRFMKKDRTFIFACVPAQHWCKRTAMDTNKRLWGSWAIKGPRHSFFFAGDTGYCKGFSQIGRKYGPFSLAAIPIGAYEPRWFMSSHHVEPKDSVQIHLDVKAKQSIGIHWGTFKLTYEPYMEPKSLLMRELEQRGMDKDSFITLNHGEVKTF</sequence>
<evidence type="ECO:0000313" key="9">
    <source>
        <dbReference type="Proteomes" id="UP001634394"/>
    </source>
</evidence>
<evidence type="ECO:0000256" key="2">
    <source>
        <dbReference type="ARBA" id="ARBA00012279"/>
    </source>
</evidence>
<keyword evidence="3" id="KW-1208">Phospholipid metabolism</keyword>
<feature type="domain" description="Metallo-beta-lactamase" evidence="7">
    <location>
        <begin position="108"/>
        <end position="309"/>
    </location>
</feature>
<organism evidence="8 9">
    <name type="scientific">Sinanodonta woodiana</name>
    <name type="common">Chinese pond mussel</name>
    <name type="synonym">Anodonta woodiana</name>
    <dbReference type="NCBI Taxonomy" id="1069815"/>
    <lineage>
        <taxon>Eukaryota</taxon>
        <taxon>Metazoa</taxon>
        <taxon>Spiralia</taxon>
        <taxon>Lophotrochozoa</taxon>
        <taxon>Mollusca</taxon>
        <taxon>Bivalvia</taxon>
        <taxon>Autobranchia</taxon>
        <taxon>Heteroconchia</taxon>
        <taxon>Palaeoheterodonta</taxon>
        <taxon>Unionida</taxon>
        <taxon>Unionoidea</taxon>
        <taxon>Unionidae</taxon>
        <taxon>Unioninae</taxon>
        <taxon>Sinanodonta</taxon>
    </lineage>
</organism>
<keyword evidence="6" id="KW-0479">Metal-binding</keyword>
<dbReference type="InterPro" id="IPR024884">
    <property type="entry name" value="NAPE-PLD"/>
</dbReference>
<gene>
    <name evidence="8" type="ORF">ACJMK2_017123</name>
</gene>
<evidence type="ECO:0000256" key="6">
    <source>
        <dbReference type="PIRSR" id="PIRSR038896-51"/>
    </source>
</evidence>
<dbReference type="GO" id="GO:0009395">
    <property type="term" value="P:phospholipid catabolic process"/>
    <property type="evidence" value="ECO:0007669"/>
    <property type="project" value="UniProtKB-KW"/>
</dbReference>
<feature type="binding site" evidence="6">
    <location>
        <position position="218"/>
    </location>
    <ligand>
        <name>Zn(2+)</name>
        <dbReference type="ChEBI" id="CHEBI:29105"/>
        <label>1</label>
    </ligand>
</feature>
<keyword evidence="6" id="KW-0862">Zinc</keyword>
<feature type="binding site" evidence="6">
    <location>
        <position position="249"/>
    </location>
    <ligand>
        <name>Zn(2+)</name>
        <dbReference type="ChEBI" id="CHEBI:29105"/>
        <label>2</label>
    </ligand>
</feature>
<keyword evidence="9" id="KW-1185">Reference proteome</keyword>
<accession>A0ABD3UVW4</accession>
<evidence type="ECO:0000256" key="5">
    <source>
        <dbReference type="PIRSR" id="PIRSR038896-50"/>
    </source>
</evidence>
<feature type="binding site" evidence="6">
    <location>
        <position position="151"/>
    </location>
    <ligand>
        <name>Zn(2+)</name>
        <dbReference type="ChEBI" id="CHEBI:29105"/>
        <label>1</label>
    </ligand>
</feature>
<dbReference type="PANTHER" id="PTHR15032">
    <property type="entry name" value="N-ACYL-PHOSPHATIDYLETHANOLAMINE-HYDROLYZING PHOSPHOLIPASE D"/>
    <property type="match status" value="1"/>
</dbReference>
<dbReference type="Proteomes" id="UP001634394">
    <property type="component" value="Unassembled WGS sequence"/>
</dbReference>
<reference evidence="8 9" key="1">
    <citation type="submission" date="2024-11" db="EMBL/GenBank/DDBJ databases">
        <title>Chromosome-level genome assembly of the freshwater bivalve Anodonta woodiana.</title>
        <authorList>
            <person name="Chen X."/>
        </authorList>
    </citation>
    <scope>NUCLEOTIDE SEQUENCE [LARGE SCALE GENOMIC DNA]</scope>
    <source>
        <strain evidence="8">MN2024</strain>
        <tissue evidence="8">Gills</tissue>
    </source>
</reference>
<evidence type="ECO:0000259" key="7">
    <source>
        <dbReference type="Pfam" id="PF12706"/>
    </source>
</evidence>
<dbReference type="EMBL" id="JBJQND010000015">
    <property type="protein sequence ID" value="KAL3853589.1"/>
    <property type="molecule type" value="Genomic_DNA"/>
</dbReference>
<dbReference type="Gene3D" id="3.60.15.10">
    <property type="entry name" value="Ribonuclease Z/Hydroxyacylglutathione hydrolase-like"/>
    <property type="match status" value="1"/>
</dbReference>
<feature type="binding site" evidence="5">
    <location>
        <position position="152"/>
    </location>
    <ligand>
        <name>an N-acyl-1,2-diacyl-sn-glycero-3-phosphoethanolamine</name>
        <dbReference type="ChEBI" id="CHEBI:62537"/>
    </ligand>
</feature>
<dbReference type="EC" id="3.1.4.54" evidence="2"/>
<dbReference type="Pfam" id="PF12706">
    <property type="entry name" value="Lactamase_B_2"/>
    <property type="match status" value="1"/>
</dbReference>
<feature type="binding site" evidence="6">
    <location>
        <position position="308"/>
    </location>
    <ligand>
        <name>Zn(2+)</name>
        <dbReference type="ChEBI" id="CHEBI:29105"/>
        <label>2</label>
    </ligand>
</feature>
<dbReference type="PIRSF" id="PIRSF038896">
    <property type="entry name" value="NAPE-PLD"/>
    <property type="match status" value="1"/>
</dbReference>
<comment type="similarity">
    <text evidence="1">Belongs to the NAPE-PLD family.</text>
</comment>
<keyword evidence="3" id="KW-0443">Lipid metabolism</keyword>
<feature type="binding site" evidence="6">
    <location>
        <position position="154"/>
    </location>
    <ligand>
        <name>Zn(2+)</name>
        <dbReference type="ChEBI" id="CHEBI:29105"/>
        <label>2</label>
    </ligand>
</feature>
<feature type="binding site" evidence="6">
    <location>
        <position position="249"/>
    </location>
    <ligand>
        <name>Zn(2+)</name>
        <dbReference type="ChEBI" id="CHEBI:29105"/>
        <label>1</label>
    </ligand>
</feature>
<evidence type="ECO:0000313" key="8">
    <source>
        <dbReference type="EMBL" id="KAL3853589.1"/>
    </source>
</evidence>
<comment type="catalytic activity">
    <reaction evidence="4">
        <text>N-(5Z,8Z,11Z,14Z-eicosatetraenoyl)-1,2-di-(9Z-octadecenoyl)-sn-glycero-3-phosphoethanolamine + H2O = N-(5Z,8Z,11Z,14Z-eicosatetraenoyl)-ethanolamine + 1,2-di-(9Z-octadecenoyl)-sn-glycero-3-phosphate + H(+)</text>
        <dbReference type="Rhea" id="RHEA:45528"/>
        <dbReference type="ChEBI" id="CHEBI:2700"/>
        <dbReference type="ChEBI" id="CHEBI:15377"/>
        <dbReference type="ChEBI" id="CHEBI:15378"/>
        <dbReference type="ChEBI" id="CHEBI:74546"/>
        <dbReference type="ChEBI" id="CHEBI:85277"/>
    </reaction>
    <physiologicalReaction direction="left-to-right" evidence="4">
        <dbReference type="Rhea" id="RHEA:45529"/>
    </physiologicalReaction>
</comment>
<dbReference type="AlphaFoldDB" id="A0ABD3UVW4"/>
<dbReference type="InterPro" id="IPR036866">
    <property type="entry name" value="RibonucZ/Hydroxyglut_hydro"/>
</dbReference>
<evidence type="ECO:0000256" key="4">
    <source>
        <dbReference type="ARBA" id="ARBA00048025"/>
    </source>
</evidence>
<dbReference type="SUPFAM" id="SSF56281">
    <property type="entry name" value="Metallo-hydrolase/oxidoreductase"/>
    <property type="match status" value="1"/>
</dbReference>
<keyword evidence="3" id="KW-0595">Phospholipid degradation</keyword>
<feature type="binding site" evidence="5">
    <location>
        <position position="286"/>
    </location>
    <ligand>
        <name>an N-acyl-1,2-diacyl-sn-glycero-3-phosphoethanolamine</name>
        <dbReference type="ChEBI" id="CHEBI:62537"/>
    </ligand>
</feature>
<name>A0ABD3UVW4_SINWO</name>
<dbReference type="PANTHER" id="PTHR15032:SF4">
    <property type="entry name" value="N-ACYL-PHOSPHATIDYLETHANOLAMINE-HYDROLYZING PHOSPHOLIPASE D"/>
    <property type="match status" value="1"/>
</dbReference>
<comment type="cofactor">
    <cofactor evidence="6">
        <name>Zn(2+)</name>
        <dbReference type="ChEBI" id="CHEBI:29105"/>
    </cofactor>
    <text evidence="6">Binds 2 zinc divalent cations per subunit.</text>
</comment>
<comment type="caution">
    <text evidence="8">The sequence shown here is derived from an EMBL/GenBank/DDBJ whole genome shotgun (WGS) entry which is preliminary data.</text>
</comment>
<dbReference type="GO" id="GO:0070290">
    <property type="term" value="F:N-acylphosphatidylethanolamine-specific phospholipase D activity"/>
    <property type="evidence" value="ECO:0007669"/>
    <property type="project" value="UniProtKB-EC"/>
</dbReference>
<keyword evidence="3" id="KW-0442">Lipid degradation</keyword>
<feature type="binding site" evidence="6">
    <location>
        <position position="153"/>
    </location>
    <ligand>
        <name>Zn(2+)</name>
        <dbReference type="ChEBI" id="CHEBI:29105"/>
        <label>2</label>
    </ligand>
</feature>
<evidence type="ECO:0000256" key="1">
    <source>
        <dbReference type="ARBA" id="ARBA00010127"/>
    </source>
</evidence>
<feature type="binding site" evidence="6">
    <location>
        <position position="149"/>
    </location>
    <ligand>
        <name>Zn(2+)</name>
        <dbReference type="ChEBI" id="CHEBI:29105"/>
        <label>1</label>
    </ligand>
</feature>
<evidence type="ECO:0000256" key="3">
    <source>
        <dbReference type="ARBA" id="ARBA00022668"/>
    </source>
</evidence>
<protein>
    <recommendedName>
        <fullName evidence="2">N-acetylphosphatidylethanolamine-hydrolyzing phospholipase D</fullName>
        <ecNumber evidence="2">3.1.4.54</ecNumber>
    </recommendedName>
</protein>